<evidence type="ECO:0000256" key="4">
    <source>
        <dbReference type="ARBA" id="ARBA00023136"/>
    </source>
</evidence>
<evidence type="ECO:0008006" key="7">
    <source>
        <dbReference type="Google" id="ProtNLM"/>
    </source>
</evidence>
<dbReference type="GO" id="GO:0070273">
    <property type="term" value="F:phosphatidylinositol-4-phosphate binding"/>
    <property type="evidence" value="ECO:0007669"/>
    <property type="project" value="InterPro"/>
</dbReference>
<dbReference type="Pfam" id="PF05719">
    <property type="entry name" value="GPP34"/>
    <property type="match status" value="1"/>
</dbReference>
<sequence>MVRSLSIPQEFVLLALDRETNRLKSMFRMHVALYTIMACIAELSISGNVTFEDDDTIRIANSASTGEKYLDRLLEIISSEKPKKLEKWVSYFYYRQKEIYTMVVESLVDKGILEIENTEVLFVVPVKKYSDVANTRNHIVEKMRATLLEQEHVEEHTVALVLFLNIKNMLTDYFSDYEHKTLKQKLEILRKDDMYKKIRTVDHAIQKIEGAY</sequence>
<protein>
    <recommendedName>
        <fullName evidence="7">GPP34 family phosphoprotein</fullName>
    </recommendedName>
</protein>
<dbReference type="Proteomes" id="UP000481087">
    <property type="component" value="Unassembled WGS sequence"/>
</dbReference>
<dbReference type="EMBL" id="WTUZ01000010">
    <property type="protein sequence ID" value="MZQ81214.1"/>
    <property type="molecule type" value="Genomic_DNA"/>
</dbReference>
<keyword evidence="2" id="KW-0333">Golgi apparatus</keyword>
<accession>A0A6L8UTI4</accession>
<name>A0A6L8UTI4_9BACL</name>
<organism evidence="5 6">
    <name type="scientific">Paenibacillus silvestris</name>
    <dbReference type="NCBI Taxonomy" id="2606219"/>
    <lineage>
        <taxon>Bacteria</taxon>
        <taxon>Bacillati</taxon>
        <taxon>Bacillota</taxon>
        <taxon>Bacilli</taxon>
        <taxon>Bacillales</taxon>
        <taxon>Paenibacillaceae</taxon>
        <taxon>Paenibacillus</taxon>
    </lineage>
</organism>
<keyword evidence="6" id="KW-1185">Reference proteome</keyword>
<evidence type="ECO:0000256" key="1">
    <source>
        <dbReference type="ARBA" id="ARBA00004255"/>
    </source>
</evidence>
<dbReference type="GO" id="GO:0005737">
    <property type="term" value="C:cytoplasm"/>
    <property type="evidence" value="ECO:0007669"/>
    <property type="project" value="UniProtKB-ARBA"/>
</dbReference>
<keyword evidence="3" id="KW-0446">Lipid-binding</keyword>
<comment type="subcellular location">
    <subcellularLocation>
        <location evidence="1">Golgi apparatus membrane</location>
        <topology evidence="1">Peripheral membrane protein</topology>
        <orientation evidence="1">Cytoplasmic side</orientation>
    </subcellularLocation>
</comment>
<dbReference type="InterPro" id="IPR008628">
    <property type="entry name" value="GPP34-like"/>
</dbReference>
<comment type="caution">
    <text evidence="5">The sequence shown here is derived from an EMBL/GenBank/DDBJ whole genome shotgun (WGS) entry which is preliminary data.</text>
</comment>
<evidence type="ECO:0000313" key="5">
    <source>
        <dbReference type="EMBL" id="MZQ81214.1"/>
    </source>
</evidence>
<dbReference type="AlphaFoldDB" id="A0A6L8UTI4"/>
<proteinExistence type="predicted"/>
<gene>
    <name evidence="5" type="ORF">GQF01_03640</name>
</gene>
<dbReference type="GO" id="GO:0012505">
    <property type="term" value="C:endomembrane system"/>
    <property type="evidence" value="ECO:0007669"/>
    <property type="project" value="UniProtKB-ARBA"/>
</dbReference>
<reference evidence="5 6" key="1">
    <citation type="submission" date="2019-12" db="EMBL/GenBank/DDBJ databases">
        <title>Paenibacillus sp. nov. sp. isolated from soil.</title>
        <authorList>
            <person name="Kim J."/>
            <person name="Jeong S.E."/>
            <person name="Jung H.S."/>
            <person name="Jeon C.O."/>
        </authorList>
    </citation>
    <scope>NUCLEOTIDE SEQUENCE [LARGE SCALE GENOMIC DNA]</scope>
    <source>
        <strain evidence="5 6">5J-6</strain>
    </source>
</reference>
<evidence type="ECO:0000256" key="3">
    <source>
        <dbReference type="ARBA" id="ARBA00023121"/>
    </source>
</evidence>
<dbReference type="RefSeq" id="WP_161405521.1">
    <property type="nucleotide sequence ID" value="NZ_WTUZ01000010.1"/>
</dbReference>
<evidence type="ECO:0000313" key="6">
    <source>
        <dbReference type="Proteomes" id="UP000481087"/>
    </source>
</evidence>
<keyword evidence="4" id="KW-0472">Membrane</keyword>
<evidence type="ECO:0000256" key="2">
    <source>
        <dbReference type="ARBA" id="ARBA00023034"/>
    </source>
</evidence>
<dbReference type="InterPro" id="IPR038261">
    <property type="entry name" value="GPP34-like_sf"/>
</dbReference>
<dbReference type="Gene3D" id="1.10.3630.10">
    <property type="entry name" value="yeast vps74-n-term truncation variant domain like"/>
    <property type="match status" value="1"/>
</dbReference>